<feature type="region of interest" description="Disordered" evidence="1">
    <location>
        <begin position="310"/>
        <end position="343"/>
    </location>
</feature>
<feature type="compositionally biased region" description="Acidic residues" evidence="1">
    <location>
        <begin position="318"/>
        <end position="330"/>
    </location>
</feature>
<proteinExistence type="predicted"/>
<feature type="region of interest" description="Disordered" evidence="1">
    <location>
        <begin position="236"/>
        <end position="288"/>
    </location>
</feature>
<keyword evidence="2" id="KW-1185">Reference proteome</keyword>
<organism evidence="2 3">
    <name type="scientific">Galleria mellonella</name>
    <name type="common">Greater wax moth</name>
    <dbReference type="NCBI Taxonomy" id="7137"/>
    <lineage>
        <taxon>Eukaryota</taxon>
        <taxon>Metazoa</taxon>
        <taxon>Ecdysozoa</taxon>
        <taxon>Arthropoda</taxon>
        <taxon>Hexapoda</taxon>
        <taxon>Insecta</taxon>
        <taxon>Pterygota</taxon>
        <taxon>Neoptera</taxon>
        <taxon>Endopterygota</taxon>
        <taxon>Lepidoptera</taxon>
        <taxon>Glossata</taxon>
        <taxon>Ditrysia</taxon>
        <taxon>Pyraloidea</taxon>
        <taxon>Pyralidae</taxon>
        <taxon>Galleriinae</taxon>
        <taxon>Galleria</taxon>
    </lineage>
</organism>
<feature type="compositionally biased region" description="Basic and acidic residues" evidence="1">
    <location>
        <begin position="273"/>
        <end position="285"/>
    </location>
</feature>
<dbReference type="Gene3D" id="1.20.58.1880">
    <property type="match status" value="1"/>
</dbReference>
<evidence type="ECO:0000256" key="1">
    <source>
        <dbReference type="SAM" id="MobiDB-lite"/>
    </source>
</evidence>
<dbReference type="InterPro" id="IPR050242">
    <property type="entry name" value="JAMM_MPN+_peptidase_M67A"/>
</dbReference>
<protein>
    <submittedName>
        <fullName evidence="3">Histone H2A deubiquitinase MYSM1-like</fullName>
    </submittedName>
</protein>
<accession>A0ABM3MGT2</accession>
<dbReference type="SUPFAM" id="SSF102712">
    <property type="entry name" value="JAB1/MPN domain"/>
    <property type="match status" value="1"/>
</dbReference>
<feature type="compositionally biased region" description="Basic residues" evidence="1">
    <location>
        <begin position="236"/>
        <end position="250"/>
    </location>
</feature>
<reference evidence="3" key="1">
    <citation type="submission" date="2025-08" db="UniProtKB">
        <authorList>
            <consortium name="RefSeq"/>
        </authorList>
    </citation>
    <scope>IDENTIFICATION</scope>
    <source>
        <tissue evidence="3">Whole larvae</tissue>
    </source>
</reference>
<dbReference type="Gene3D" id="3.40.140.10">
    <property type="entry name" value="Cytidine Deaminase, domain 2"/>
    <property type="match status" value="1"/>
</dbReference>
<evidence type="ECO:0000313" key="3">
    <source>
        <dbReference type="RefSeq" id="XP_052750598.1"/>
    </source>
</evidence>
<dbReference type="GeneID" id="113519255"/>
<feature type="compositionally biased region" description="Basic and acidic residues" evidence="1">
    <location>
        <begin position="332"/>
        <end position="343"/>
    </location>
</feature>
<dbReference type="Proteomes" id="UP001652740">
    <property type="component" value="Unplaced"/>
</dbReference>
<dbReference type="RefSeq" id="XP_052750598.1">
    <property type="nucleotide sequence ID" value="XM_052894638.1"/>
</dbReference>
<gene>
    <name evidence="3" type="primary">LOC113519255</name>
</gene>
<feature type="compositionally biased region" description="Basic and acidic residues" evidence="1">
    <location>
        <begin position="251"/>
        <end position="266"/>
    </location>
</feature>
<evidence type="ECO:0000313" key="2">
    <source>
        <dbReference type="Proteomes" id="UP001652740"/>
    </source>
</evidence>
<name>A0ABM3MGT2_GALME</name>
<dbReference type="PANTHER" id="PTHR10410">
    <property type="entry name" value="EUKARYOTIC TRANSLATION INITIATION FACTOR 3 -RELATED"/>
    <property type="match status" value="1"/>
</dbReference>
<sequence>MADDDEIDVLGDFSFNSCFAQNSQGIPSCSNREDTVHPQWLLDSTATNWYDIQNKGSHREGTKTTSSSSLERDTTDIYTAWTAAERDTLEKEMAKYGRNISKISQTLKTKTEVEIQALIDAEYGILLDTPTFVLESEEPDGVPSVVQEEIVTDDTPNIIDAIEPNAKLKIPKKKYIKSKNSLLKPDVLHNAKIGTVDIDPKEIFYEDDLMLGSTESIGSDMDLTDIVSQNIEKYQKAKVGKKMGNHRRKISGSDKNKQRNKSKDLIKSPQGRQRKDSNLSEDNTKSPRMQIILGSGQALPLSEGEQVIKIEKKKDSDPESDIEVDIDSDNDNSIKNKTKTDETESKLVDEAPIAVPLSNFEPMPKRQKKIMNLAGDGGYTIMHTEAGDLVAVGTEPRRRPRRPPRPQQQPIPLLPCRVYNADKPAPFRVRMYVSALISMDAHAHTSRAEVMGLLGAAPPAPAAPSVPADDALHTVTVVSYRPAAASAELTHCDMDPVSAAAAAAALGAGGGGGAAGWHHSHPRWAAAPSARDLNTQRRLQRALERGPPFLALITSQHWPVGRTASHYRCIRVEEDEGDENNPVGYQLSVKLVPDLTLDNLPAYLEEIITILCYETDTSPSQYMVDLANDICPQAKMSYLEKCISSISHHMRSAGYDDEDPVVTRLIQGIRDIFR</sequence>